<sequence precursor="true">MASTRYSYPILLNGGHSTSQLVASGTSASSAADLIAKYAARKADGVPGVEMEVTMPKDKIKELLNGDVERLDILVRAYEFGKRDTSRDISLTVYKAEMNTLLA</sequence>
<dbReference type="RefSeq" id="YP_009639546.1">
    <property type="nucleotide sequence ID" value="NC_042352.1"/>
</dbReference>
<dbReference type="EMBL" id="MF580961">
    <property type="protein sequence ID" value="AUO79311.1"/>
    <property type="molecule type" value="Genomic_DNA"/>
</dbReference>
<dbReference type="Proteomes" id="UP000259253">
    <property type="component" value="Segment"/>
</dbReference>
<protein>
    <submittedName>
        <fullName evidence="1">Uncharacterized protein</fullName>
    </submittedName>
</protein>
<dbReference type="KEGG" id="vg:40236343"/>
<reference evidence="1 2" key="1">
    <citation type="submission" date="2017-07" db="EMBL/GenBank/DDBJ databases">
        <title>Characterization of ecologically diverse viruses infecting co-occurring strains of cosmopolitan hyperhalophilic Bacteroidetes.</title>
        <authorList>
            <person name="Villamor J."/>
            <person name="Ramos-Barbero M.D."/>
            <person name="Gonzalez-Torres P."/>
            <person name="Gabaldon T."/>
            <person name="Rollesso-Mora R."/>
            <person name="Meseguer I."/>
            <person name="Martinez-Garcia M."/>
            <person name="Santos F."/>
            <person name="Anton J."/>
        </authorList>
    </citation>
    <scope>NUCLEOTIDE SEQUENCE [LARGE SCALE GENOMIC DNA]</scope>
</reference>
<evidence type="ECO:0000313" key="1">
    <source>
        <dbReference type="EMBL" id="AUO79311.1"/>
    </source>
</evidence>
<name>A0A2I6UH94_9CAUD</name>
<evidence type="ECO:0000313" key="2">
    <source>
        <dbReference type="Proteomes" id="UP000259253"/>
    </source>
</evidence>
<keyword evidence="2" id="KW-1185">Reference proteome</keyword>
<dbReference type="GeneID" id="40236343"/>
<proteinExistence type="predicted"/>
<accession>A0A2I6UH94</accession>
<organism evidence="1 2">
    <name type="scientific">Salinibacter phage M31CR41-2</name>
    <dbReference type="NCBI Taxonomy" id="2681614"/>
    <lineage>
        <taxon>Viruses</taxon>
        <taxon>Duplodnaviria</taxon>
        <taxon>Heunggongvirae</taxon>
        <taxon>Uroviricota</taxon>
        <taxon>Caudoviricetes</taxon>
        <taxon>Kairosalinivirus</taxon>
        <taxon>Kairosalinivirus M31CR412</taxon>
    </lineage>
</organism>